<dbReference type="Gene3D" id="2.60.40.2380">
    <property type="match status" value="1"/>
</dbReference>
<comment type="caution">
    <text evidence="10">The sequence shown here is derived from an EMBL/GenBank/DDBJ whole genome shotgun (WGS) entry which is preliminary data.</text>
</comment>
<keyword evidence="7" id="KW-0472">Membrane</keyword>
<dbReference type="CDD" id="cd00082">
    <property type="entry name" value="HisKA"/>
    <property type="match status" value="1"/>
</dbReference>
<evidence type="ECO:0000256" key="6">
    <source>
        <dbReference type="SAM" id="MobiDB-lite"/>
    </source>
</evidence>
<dbReference type="SMART" id="SM00387">
    <property type="entry name" value="HATPase_c"/>
    <property type="match status" value="1"/>
</dbReference>
<feature type="transmembrane region" description="Helical" evidence="7">
    <location>
        <begin position="348"/>
        <end position="365"/>
    </location>
</feature>
<gene>
    <name evidence="10" type="ORF">EH244_24850</name>
</gene>
<dbReference type="PROSITE" id="PS50109">
    <property type="entry name" value="HIS_KIN"/>
    <property type="match status" value="1"/>
</dbReference>
<dbReference type="EMBL" id="RQXU01000020">
    <property type="protein sequence ID" value="RRH83695.1"/>
    <property type="molecule type" value="Genomic_DNA"/>
</dbReference>
<keyword evidence="7" id="KW-1133">Transmembrane helix</keyword>
<feature type="signal peptide" evidence="8">
    <location>
        <begin position="1"/>
        <end position="25"/>
    </location>
</feature>
<feature type="transmembrane region" description="Helical" evidence="7">
    <location>
        <begin position="232"/>
        <end position="251"/>
    </location>
</feature>
<evidence type="ECO:0000259" key="9">
    <source>
        <dbReference type="PROSITE" id="PS50109"/>
    </source>
</evidence>
<evidence type="ECO:0000256" key="2">
    <source>
        <dbReference type="ARBA" id="ARBA00012438"/>
    </source>
</evidence>
<dbReference type="GO" id="GO:0000155">
    <property type="term" value="F:phosphorelay sensor kinase activity"/>
    <property type="evidence" value="ECO:0007669"/>
    <property type="project" value="InterPro"/>
</dbReference>
<protein>
    <recommendedName>
        <fullName evidence="2">histidine kinase</fullName>
        <ecNumber evidence="2">2.7.13.3</ecNumber>
    </recommendedName>
</protein>
<evidence type="ECO:0000256" key="1">
    <source>
        <dbReference type="ARBA" id="ARBA00000085"/>
    </source>
</evidence>
<dbReference type="InterPro" id="IPR011622">
    <property type="entry name" value="7TMR_DISM_rcpt_extracell_dom2"/>
</dbReference>
<keyword evidence="8" id="KW-0732">Signal</keyword>
<keyword evidence="5 10" id="KW-0418">Kinase</keyword>
<dbReference type="EC" id="2.7.13.3" evidence="2"/>
<dbReference type="PRINTS" id="PR00344">
    <property type="entry name" value="BCTRLSENSOR"/>
</dbReference>
<proteinExistence type="predicted"/>
<dbReference type="InterPro" id="IPR005467">
    <property type="entry name" value="His_kinase_dom"/>
</dbReference>
<comment type="catalytic activity">
    <reaction evidence="1">
        <text>ATP + protein L-histidine = ADP + protein N-phospho-L-histidine.</text>
        <dbReference type="EC" id="2.7.13.3"/>
    </reaction>
</comment>
<dbReference type="SMART" id="SM00388">
    <property type="entry name" value="HisKA"/>
    <property type="match status" value="1"/>
</dbReference>
<dbReference type="AlphaFoldDB" id="A0A3P3EB84"/>
<evidence type="ECO:0000256" key="4">
    <source>
        <dbReference type="ARBA" id="ARBA00022679"/>
    </source>
</evidence>
<dbReference type="InterPro" id="IPR003594">
    <property type="entry name" value="HATPase_dom"/>
</dbReference>
<feature type="transmembrane region" description="Helical" evidence="7">
    <location>
        <begin position="257"/>
        <end position="279"/>
    </location>
</feature>
<dbReference type="InterPro" id="IPR011623">
    <property type="entry name" value="7TMR_DISM_rcpt_extracell_dom1"/>
</dbReference>
<dbReference type="InterPro" id="IPR004358">
    <property type="entry name" value="Sig_transdc_His_kin-like_C"/>
</dbReference>
<feature type="transmembrane region" description="Helical" evidence="7">
    <location>
        <begin position="291"/>
        <end position="315"/>
    </location>
</feature>
<dbReference type="Gene3D" id="1.10.287.130">
    <property type="match status" value="1"/>
</dbReference>
<dbReference type="SUPFAM" id="SSF55874">
    <property type="entry name" value="ATPase domain of HSP90 chaperone/DNA topoisomerase II/histidine kinase"/>
    <property type="match status" value="1"/>
</dbReference>
<feature type="chain" id="PRO_5018114769" description="histidine kinase" evidence="8">
    <location>
        <begin position="26"/>
        <end position="767"/>
    </location>
</feature>
<dbReference type="InterPro" id="IPR003661">
    <property type="entry name" value="HisK_dim/P_dom"/>
</dbReference>
<dbReference type="Gene3D" id="3.30.565.10">
    <property type="entry name" value="Histidine kinase-like ATPase, C-terminal domain"/>
    <property type="match status" value="1"/>
</dbReference>
<feature type="transmembrane region" description="Helical" evidence="7">
    <location>
        <begin position="201"/>
        <end position="220"/>
    </location>
</feature>
<dbReference type="Pfam" id="PF07696">
    <property type="entry name" value="7TMR-DISMED2"/>
    <property type="match status" value="1"/>
</dbReference>
<keyword evidence="7" id="KW-0812">Transmembrane</keyword>
<evidence type="ECO:0000256" key="5">
    <source>
        <dbReference type="ARBA" id="ARBA00022777"/>
    </source>
</evidence>
<dbReference type="Pfam" id="PF02518">
    <property type="entry name" value="HATPase_c"/>
    <property type="match status" value="1"/>
</dbReference>
<reference evidence="10 11" key="1">
    <citation type="submission" date="2018-11" db="EMBL/GenBank/DDBJ databases">
        <title>The genome of Variovorax sp T529.</title>
        <authorList>
            <person name="Gao J."/>
        </authorList>
    </citation>
    <scope>NUCLEOTIDE SEQUENCE [LARGE SCALE GENOMIC DNA]</scope>
    <source>
        <strain evidence="10 11">T529</strain>
    </source>
</reference>
<keyword evidence="3" id="KW-0597">Phosphoprotein</keyword>
<organism evidence="10 11">
    <name type="scientific">Variovorax beijingensis</name>
    <dbReference type="NCBI Taxonomy" id="2496117"/>
    <lineage>
        <taxon>Bacteria</taxon>
        <taxon>Pseudomonadati</taxon>
        <taxon>Pseudomonadota</taxon>
        <taxon>Betaproteobacteria</taxon>
        <taxon>Burkholderiales</taxon>
        <taxon>Comamonadaceae</taxon>
        <taxon>Variovorax</taxon>
    </lineage>
</organism>
<dbReference type="Pfam" id="PF00512">
    <property type="entry name" value="HisKA"/>
    <property type="match status" value="1"/>
</dbReference>
<dbReference type="InterPro" id="IPR036890">
    <property type="entry name" value="HATPase_C_sf"/>
</dbReference>
<dbReference type="InterPro" id="IPR036097">
    <property type="entry name" value="HisK_dim/P_sf"/>
</dbReference>
<evidence type="ECO:0000256" key="7">
    <source>
        <dbReference type="SAM" id="Phobius"/>
    </source>
</evidence>
<dbReference type="SUPFAM" id="SSF47384">
    <property type="entry name" value="Homodimeric domain of signal transducing histidine kinase"/>
    <property type="match status" value="1"/>
</dbReference>
<feature type="transmembrane region" description="Helical" evidence="7">
    <location>
        <begin position="321"/>
        <end position="339"/>
    </location>
</feature>
<evidence type="ECO:0000313" key="11">
    <source>
        <dbReference type="Proteomes" id="UP000271590"/>
    </source>
</evidence>
<evidence type="ECO:0000256" key="8">
    <source>
        <dbReference type="SAM" id="SignalP"/>
    </source>
</evidence>
<evidence type="ECO:0000313" key="10">
    <source>
        <dbReference type="EMBL" id="RRH83695.1"/>
    </source>
</evidence>
<accession>A0A3P3EB84</accession>
<dbReference type="Proteomes" id="UP000271590">
    <property type="component" value="Unassembled WGS sequence"/>
</dbReference>
<feature type="region of interest" description="Disordered" evidence="6">
    <location>
        <begin position="676"/>
        <end position="702"/>
    </location>
</feature>
<dbReference type="PANTHER" id="PTHR43047">
    <property type="entry name" value="TWO-COMPONENT HISTIDINE PROTEIN KINASE"/>
    <property type="match status" value="1"/>
</dbReference>
<feature type="transmembrane region" description="Helical" evidence="7">
    <location>
        <begin position="377"/>
        <end position="397"/>
    </location>
</feature>
<sequence>MAPGRGLAAVLLWATLGFAMLPVQAAALHLDAAGRLPVALDDKVEVFEDPGAQLGFEAVEKLGSRSPGGFVPGTQARMRPGFSNSAFWLRLTLANNANADQALRLVLNTTWLQYVDFHVQRSAPGMAPATAWMHEAAGVSRPPAGRNLDRVPVLALDLRPGEQARVLVRVQSRSSIKLAPLLHSAETWRATEGRHALIDGLLIGGLLVLAVYSLAVWAIARNAALASQSLGFALVALYEATYRGYARLLFWPESTEWSYRAAGVIAGCCVLNMVLYLHALSRGAPVRQPGLRVLVAMTAVQALVVIGTLAGSYAFFARAGILTALALVLALTISSFIYMRRAGPGGRLAFPVMVVVTLGVCLRLSELAMPEHAVPSFDTYVLGFPGLLVGLVALAAWTHHLSRQRHDAQRKLVQWQAHEQHRLQNEVSRKTRALNAALEQAEHRAREQTWLMAYISHDLRAPLATIVGHARALRAELASAPAQLQAIERSANYQLALVDDLLEYAKGELLPLALDPRPLRLPLLIDDIAQYAATLAQRQNNRFVLDVRGMLPPAVRLDSKRFQQLLLNLLSNAAKFTHDGQIGLRVEPHPAGGQWRLDLEVWDSGIGIDIRDQRRVFRAFTQADPASGGSGLGLAIARRIVERMGGELQLESHLHLGTRLRFSVVVDAASDEELPPAAGAAAPVPPAPADRPPRRSLPVPEIAPLPAGLRHELETLARDGRWTDLHEWADRLAADPQHAALVKAVRQALESLDFDHILHLARVTPSA</sequence>
<dbReference type="Pfam" id="PF07695">
    <property type="entry name" value="7TMR-DISM_7TM"/>
    <property type="match status" value="1"/>
</dbReference>
<feature type="domain" description="Histidine kinase" evidence="9">
    <location>
        <begin position="454"/>
        <end position="668"/>
    </location>
</feature>
<dbReference type="RefSeq" id="WP_124960982.1">
    <property type="nucleotide sequence ID" value="NZ_RQXU01000020.1"/>
</dbReference>
<name>A0A3P3EB84_9BURK</name>
<keyword evidence="4" id="KW-0808">Transferase</keyword>
<evidence type="ECO:0000256" key="3">
    <source>
        <dbReference type="ARBA" id="ARBA00022553"/>
    </source>
</evidence>